<dbReference type="Gene3D" id="1.10.10.10">
    <property type="entry name" value="Winged helix-like DNA-binding domain superfamily/Winged helix DNA-binding domain"/>
    <property type="match status" value="2"/>
</dbReference>
<proteinExistence type="predicted"/>
<feature type="domain" description="Initiator Rep protein WH1" evidence="1">
    <location>
        <begin position="25"/>
        <end position="171"/>
    </location>
</feature>
<organism evidence="2">
    <name type="scientific">uncultured prokaryote</name>
    <dbReference type="NCBI Taxonomy" id="198431"/>
    <lineage>
        <taxon>unclassified sequences</taxon>
        <taxon>environmental samples</taxon>
    </lineage>
</organism>
<evidence type="ECO:0000259" key="1">
    <source>
        <dbReference type="Pfam" id="PF01051"/>
    </source>
</evidence>
<name>A0A0H5Q879_9ZZZZ</name>
<geneLocation type="plasmid" evidence="2">
    <name>pRGFK1660</name>
</geneLocation>
<evidence type="ECO:0000313" key="2">
    <source>
        <dbReference type="EMBL" id="CRY97604.1"/>
    </source>
</evidence>
<reference evidence="2" key="2">
    <citation type="submission" date="2015-07" db="EMBL/GenBank/DDBJ databases">
        <title>Plasmids, circular viruses and viroids from rat gut.</title>
        <authorList>
            <person name="Jorgensen T.J."/>
            <person name="Hansen M.A."/>
            <person name="Xu Z."/>
            <person name="Tabak M.A."/>
            <person name="Sorensen S.J."/>
            <person name="Hansen L.H."/>
        </authorList>
    </citation>
    <scope>NUCLEOTIDE SEQUENCE</scope>
    <source>
        <plasmid evidence="2">pRGFK1660</plasmid>
    </source>
</reference>
<dbReference type="EMBL" id="LN854165">
    <property type="protein sequence ID" value="CRY97604.1"/>
    <property type="molecule type" value="Genomic_DNA"/>
</dbReference>
<dbReference type="AlphaFoldDB" id="A0A0H5Q879"/>
<sequence length="355" mass="41278">MPRRKKLPLIPDYVDSGKNPEVHLVQKSNPLLTLSETAMTLSELKILDAYLSRIDSHDPEKRFVRLEKGAIENLLGVTQIKPLDLEKRINNLFQTITIRDERKPKGFTKIALFEKAVCYQDDDGLWQVDLGASWSAMEYVFNPENIGYLRYRLKNVISLTSRYSYVLYLWLEHNRFRRSWEIDLLDLKSLLRCTADTYSQFYRFNDLVLKKCHKEILEKTDCRYTYEPIKRGRAVKSVRFTVETLPALELPGQLSMDDVAAAPEDQIEFLRGACTPIGASEPEFSRAEMEQLFEVLVTVDDCKLPENVPMGGIEFRRYHYLAERYAAMNRAHERKPVKHRFAYLLKLVKADAGTL</sequence>
<keyword evidence="2" id="KW-0614">Plasmid</keyword>
<accession>A0A0H5Q879</accession>
<protein>
    <recommendedName>
        <fullName evidence="1">Initiator Rep protein WH1 domain-containing protein</fullName>
    </recommendedName>
</protein>
<dbReference type="Pfam" id="PF21205">
    <property type="entry name" value="Rep3_C"/>
    <property type="match status" value="1"/>
</dbReference>
<dbReference type="InterPro" id="IPR036390">
    <property type="entry name" value="WH_DNA-bd_sf"/>
</dbReference>
<dbReference type="InterPro" id="IPR036388">
    <property type="entry name" value="WH-like_DNA-bd_sf"/>
</dbReference>
<dbReference type="GO" id="GO:0003887">
    <property type="term" value="F:DNA-directed DNA polymerase activity"/>
    <property type="evidence" value="ECO:0007669"/>
    <property type="project" value="InterPro"/>
</dbReference>
<dbReference type="InterPro" id="IPR000525">
    <property type="entry name" value="Initiator_Rep_WH1"/>
</dbReference>
<dbReference type="GO" id="GO:0006270">
    <property type="term" value="P:DNA replication initiation"/>
    <property type="evidence" value="ECO:0007669"/>
    <property type="project" value="InterPro"/>
</dbReference>
<dbReference type="Pfam" id="PF01051">
    <property type="entry name" value="Rep3_N"/>
    <property type="match status" value="1"/>
</dbReference>
<reference evidence="2" key="1">
    <citation type="submission" date="2015-06" db="EMBL/GenBank/DDBJ databases">
        <authorList>
            <person name="Joergensen T."/>
        </authorList>
    </citation>
    <scope>NUCLEOTIDE SEQUENCE</scope>
    <source>
        <plasmid evidence="2">pRGFK1660</plasmid>
    </source>
</reference>
<dbReference type="SUPFAM" id="SSF46785">
    <property type="entry name" value="Winged helix' DNA-binding domain"/>
    <property type="match status" value="1"/>
</dbReference>